<keyword evidence="3" id="KW-0479">Metal-binding</keyword>
<evidence type="ECO:0000259" key="6">
    <source>
        <dbReference type="SMART" id="SM00729"/>
    </source>
</evidence>
<dbReference type="OrthoDB" id="2990459at2"/>
<organism evidence="7 8">
    <name type="scientific">Ruminiclostridium cellulolyticum (strain ATCC 35319 / DSM 5812 / JCM 6584 / H10)</name>
    <name type="common">Clostridium cellulolyticum</name>
    <dbReference type="NCBI Taxonomy" id="394503"/>
    <lineage>
        <taxon>Bacteria</taxon>
        <taxon>Bacillati</taxon>
        <taxon>Bacillota</taxon>
        <taxon>Clostridia</taxon>
        <taxon>Eubacteriales</taxon>
        <taxon>Oscillospiraceae</taxon>
        <taxon>Ruminiclostridium</taxon>
    </lineage>
</organism>
<dbReference type="SFLD" id="SFLDG01082">
    <property type="entry name" value="B12-binding_domain_containing"/>
    <property type="match status" value="1"/>
</dbReference>
<feature type="domain" description="Elp3/MiaA/NifB-like radical SAM core" evidence="6">
    <location>
        <begin position="264"/>
        <end position="477"/>
    </location>
</feature>
<dbReference type="eggNOG" id="COG1032">
    <property type="taxonomic scope" value="Bacteria"/>
</dbReference>
<dbReference type="SUPFAM" id="SSF102114">
    <property type="entry name" value="Radical SAM enzymes"/>
    <property type="match status" value="1"/>
</dbReference>
<dbReference type="PANTHER" id="PTHR43409">
    <property type="entry name" value="ANAEROBIC MAGNESIUM-PROTOPORPHYRIN IX MONOMETHYL ESTER CYCLASE-RELATED"/>
    <property type="match status" value="1"/>
</dbReference>
<dbReference type="RefSeq" id="WP_015925801.1">
    <property type="nucleotide sequence ID" value="NC_011898.1"/>
</dbReference>
<dbReference type="Proteomes" id="UP000001349">
    <property type="component" value="Chromosome"/>
</dbReference>
<evidence type="ECO:0000256" key="3">
    <source>
        <dbReference type="ARBA" id="ARBA00022723"/>
    </source>
</evidence>
<evidence type="ECO:0000256" key="4">
    <source>
        <dbReference type="ARBA" id="ARBA00023004"/>
    </source>
</evidence>
<accession>B8I5H6</accession>
<evidence type="ECO:0000256" key="2">
    <source>
        <dbReference type="ARBA" id="ARBA00022691"/>
    </source>
</evidence>
<dbReference type="Gene3D" id="3.40.50.280">
    <property type="entry name" value="Cobalamin-binding domain"/>
    <property type="match status" value="1"/>
</dbReference>
<dbReference type="GO" id="GO:0051536">
    <property type="term" value="F:iron-sulfur cluster binding"/>
    <property type="evidence" value="ECO:0007669"/>
    <property type="project" value="UniProtKB-KW"/>
</dbReference>
<reference evidence="7 8" key="1">
    <citation type="submission" date="2009-01" db="EMBL/GenBank/DDBJ databases">
        <title>Complete sequence of Clostridium cellulolyticum H10.</title>
        <authorList>
            <consortium name="US DOE Joint Genome Institute"/>
            <person name="Lucas S."/>
            <person name="Copeland A."/>
            <person name="Lapidus A."/>
            <person name="Glavina del Rio T."/>
            <person name="Dalin E."/>
            <person name="Tice H."/>
            <person name="Bruce D."/>
            <person name="Goodwin L."/>
            <person name="Pitluck S."/>
            <person name="Chertkov O."/>
            <person name="Saunders E."/>
            <person name="Brettin T."/>
            <person name="Detter J.C."/>
            <person name="Han C."/>
            <person name="Larimer F."/>
            <person name="Land M."/>
            <person name="Hauser L."/>
            <person name="Kyrpides N."/>
            <person name="Ivanova N."/>
            <person name="Zhou J."/>
            <person name="Richardson P."/>
        </authorList>
    </citation>
    <scope>NUCLEOTIDE SEQUENCE [LARGE SCALE GENOMIC DNA]</scope>
    <source>
        <strain evidence="8">ATCC 35319 / DSM 5812 / JCM 6584 / H10</strain>
    </source>
</reference>
<dbReference type="SFLD" id="SFLDF00324">
    <property type="entry name" value="bacteriocin_maturation"/>
    <property type="match status" value="1"/>
</dbReference>
<dbReference type="GO" id="GO:0005829">
    <property type="term" value="C:cytosol"/>
    <property type="evidence" value="ECO:0007669"/>
    <property type="project" value="TreeGrafter"/>
</dbReference>
<dbReference type="STRING" id="394503.Ccel_2379"/>
<dbReference type="Pfam" id="PF04055">
    <property type="entry name" value="Radical_SAM"/>
    <property type="match status" value="1"/>
</dbReference>
<keyword evidence="2" id="KW-0949">S-adenosyl-L-methionine</keyword>
<dbReference type="PANTHER" id="PTHR43409:SF16">
    <property type="entry name" value="SLR0320 PROTEIN"/>
    <property type="match status" value="1"/>
</dbReference>
<dbReference type="InterPro" id="IPR051198">
    <property type="entry name" value="BchE-like"/>
</dbReference>
<dbReference type="KEGG" id="cce:Ccel_2379"/>
<sequence>MKKIALVVMPWNDIRTGSLALSILKSAIQGAGFGCDVFYLNLKLAKDMDLSTYNYLNNTYYIGEWIFSQYLFGKYGTGELKNDFSDFSKFLILESGYTEAGATMRKRKTELDEILNIIPQYIEECINDIPWNDYYIVGFTCRMFGQISSLLLSKKIKEINPEIKIIFGGANVRDIQGKQMIQDFDWIDYIIDGEGEEVFPKLALNIDKGKCYEKLPGVSYRRGNEVFLSDDLPTSIAMDDIPTPDFTDYYSQIEEYGLNGKFENIVLFETSRGCWWGNKNPCTFCSSTLGRYEFKSKSPDKIINELKYLSHKYNSNSFFFTDSILDVNYYKTLFPKILEMEQSFNMFFEVKANTSKNQLELLRQIGVYSVQPGIENLSTELLKLMNKGVTSLQNIQLLKFCAELGIDVRWNILYKIPGEKGSSYNQMLELIPLITHLQPPPGLTTVDLERHSPYFCNPEKYGISEVRPSSFYKYIYPADRINLENIVFTFDYKCDSFSEWDEEYHTSLIRLVNFWKGINTDNRIICKYNTCNEGIEIVDSRPLDFNESDNVERRYIYTDLNSEVYILCDSICSFEQILERFSSRLNETGLREILNEFVSKKLMVCEEGRFLSLAINNDSKNNT</sequence>
<dbReference type="HOGENOM" id="CLU_028867_0_0_9"/>
<dbReference type="InterPro" id="IPR023404">
    <property type="entry name" value="rSAM_horseshoe"/>
</dbReference>
<evidence type="ECO:0000256" key="5">
    <source>
        <dbReference type="ARBA" id="ARBA00023014"/>
    </source>
</evidence>
<dbReference type="SFLD" id="SFLDS00029">
    <property type="entry name" value="Radical_SAM"/>
    <property type="match status" value="1"/>
</dbReference>
<dbReference type="AlphaFoldDB" id="B8I5H6"/>
<dbReference type="GO" id="GO:0046872">
    <property type="term" value="F:metal ion binding"/>
    <property type="evidence" value="ECO:0007669"/>
    <property type="project" value="UniProtKB-KW"/>
</dbReference>
<dbReference type="NCBIfam" id="TIGR03975">
    <property type="entry name" value="rSAM_ocin_1"/>
    <property type="match status" value="1"/>
</dbReference>
<dbReference type="InterPro" id="IPR058240">
    <property type="entry name" value="rSAM_sf"/>
</dbReference>
<proteinExistence type="predicted"/>
<dbReference type="InterPro" id="IPR023984">
    <property type="entry name" value="rSAM_ocin_1"/>
</dbReference>
<dbReference type="CDD" id="cd02068">
    <property type="entry name" value="radical_SAM_B12_BD"/>
    <property type="match status" value="1"/>
</dbReference>
<comment type="cofactor">
    <cofactor evidence="1">
        <name>[4Fe-4S] cluster</name>
        <dbReference type="ChEBI" id="CHEBI:49883"/>
    </cofactor>
</comment>
<evidence type="ECO:0000313" key="7">
    <source>
        <dbReference type="EMBL" id="ACL76712.1"/>
    </source>
</evidence>
<gene>
    <name evidence="7" type="ordered locus">Ccel_2379</name>
</gene>
<protein>
    <submittedName>
        <fullName evidence="7">Radical SAM domain protein</fullName>
    </submittedName>
</protein>
<evidence type="ECO:0000256" key="1">
    <source>
        <dbReference type="ARBA" id="ARBA00001966"/>
    </source>
</evidence>
<dbReference type="SMART" id="SM00729">
    <property type="entry name" value="Elp3"/>
    <property type="match status" value="1"/>
</dbReference>
<dbReference type="InterPro" id="IPR006638">
    <property type="entry name" value="Elp3/MiaA/NifB-like_rSAM"/>
</dbReference>
<keyword evidence="4" id="KW-0408">Iron</keyword>
<dbReference type="InterPro" id="IPR007197">
    <property type="entry name" value="rSAM"/>
</dbReference>
<keyword evidence="5" id="KW-0411">Iron-sulfur</keyword>
<dbReference type="EMBL" id="CP001348">
    <property type="protein sequence ID" value="ACL76712.1"/>
    <property type="molecule type" value="Genomic_DNA"/>
</dbReference>
<dbReference type="GO" id="GO:0003824">
    <property type="term" value="F:catalytic activity"/>
    <property type="evidence" value="ECO:0007669"/>
    <property type="project" value="InterPro"/>
</dbReference>
<dbReference type="Gene3D" id="3.80.30.20">
    <property type="entry name" value="tm_1862 like domain"/>
    <property type="match status" value="1"/>
</dbReference>
<name>B8I5H6_RUMCH</name>
<evidence type="ECO:0000313" key="8">
    <source>
        <dbReference type="Proteomes" id="UP000001349"/>
    </source>
</evidence>
<keyword evidence="8" id="KW-1185">Reference proteome</keyword>